<dbReference type="Proteomes" id="UP000332933">
    <property type="component" value="Unassembled WGS sequence"/>
</dbReference>
<accession>A0A485L848</accession>
<protein>
    <submittedName>
        <fullName evidence="3">Aste57867_17497 protein</fullName>
    </submittedName>
</protein>
<feature type="region of interest" description="Disordered" evidence="1">
    <location>
        <begin position="112"/>
        <end position="134"/>
    </location>
</feature>
<evidence type="ECO:0000313" key="2">
    <source>
        <dbReference type="EMBL" id="KAF0691221.1"/>
    </source>
</evidence>
<reference evidence="2" key="2">
    <citation type="submission" date="2019-06" db="EMBL/GenBank/DDBJ databases">
        <title>Genomics analysis of Aphanomyces spp. identifies a new class of oomycete effector associated with host adaptation.</title>
        <authorList>
            <person name="Gaulin E."/>
        </authorList>
    </citation>
    <scope>NUCLEOTIDE SEQUENCE</scope>
    <source>
        <strain evidence="2">CBS 578.67</strain>
    </source>
</reference>
<keyword evidence="4" id="KW-1185">Reference proteome</keyword>
<evidence type="ECO:0000313" key="4">
    <source>
        <dbReference type="Proteomes" id="UP000332933"/>
    </source>
</evidence>
<reference evidence="3 4" key="1">
    <citation type="submission" date="2019-03" db="EMBL/GenBank/DDBJ databases">
        <authorList>
            <person name="Gaulin E."/>
            <person name="Dumas B."/>
        </authorList>
    </citation>
    <scope>NUCLEOTIDE SEQUENCE [LARGE SCALE GENOMIC DNA]</scope>
    <source>
        <strain evidence="3">CBS 568.67</strain>
    </source>
</reference>
<dbReference type="OrthoDB" id="204058at2759"/>
<dbReference type="EMBL" id="VJMH01006177">
    <property type="protein sequence ID" value="KAF0691221.1"/>
    <property type="molecule type" value="Genomic_DNA"/>
</dbReference>
<sequence>MEACCRRGGLLVVGIATINIFSELPDVSHGSMYVEDSKIRVLESWKCRCGNVTNTLVVASQIGAFDALQDVAPATKSDAKCILESKLAHSYGIELPRCEIVPSGAMPRRFINRPPSSRFGRKDNSDARVPTRKGSVVGDRLGQSRSAVGPRPVVRVKLPQELDVKPNWTIDDSNTLENWVVQQGQDMLTQDQLLWVARTHGLRQVWARAHVG</sequence>
<dbReference type="EMBL" id="CAADRA010006198">
    <property type="protein sequence ID" value="VFT94250.1"/>
    <property type="molecule type" value="Genomic_DNA"/>
</dbReference>
<proteinExistence type="predicted"/>
<name>A0A485L848_9STRA</name>
<evidence type="ECO:0000313" key="3">
    <source>
        <dbReference type="EMBL" id="VFT94250.1"/>
    </source>
</evidence>
<dbReference type="AlphaFoldDB" id="A0A485L848"/>
<evidence type="ECO:0000256" key="1">
    <source>
        <dbReference type="SAM" id="MobiDB-lite"/>
    </source>
</evidence>
<gene>
    <name evidence="3" type="primary">Aste57867_17497</name>
    <name evidence="2" type="ORF">As57867_017437</name>
    <name evidence="3" type="ORF">ASTE57867_17497</name>
</gene>
<organism evidence="3 4">
    <name type="scientific">Aphanomyces stellatus</name>
    <dbReference type="NCBI Taxonomy" id="120398"/>
    <lineage>
        <taxon>Eukaryota</taxon>
        <taxon>Sar</taxon>
        <taxon>Stramenopiles</taxon>
        <taxon>Oomycota</taxon>
        <taxon>Saprolegniomycetes</taxon>
        <taxon>Saprolegniales</taxon>
        <taxon>Verrucalvaceae</taxon>
        <taxon>Aphanomyces</taxon>
    </lineage>
</organism>